<sequence length="657" mass="74535">MSKPVMWILSPLTFFTKSVKSGAQTTIRLAVDPDLSTVSGKYFREKIPLENYLFGAAAAAMGIYWLRKYCEGGQFQKDHVKMDGKVVIITGANTGIGKETALDLARRNAKIYLACRDYDRCESARKEIVQATGNTEVYNRHLDLNTLDSVREFVEEFSKEEKHLDVLINNAGVMFIPHSITKEGCERTLQVNHLSHFLLSHLLLDHLKRAPQGRIVNVSSLAYAYAKIKKDDLHLEKSFSKMQAYGNSKLAQVLTTQRFAEELEGTGVTVNSLHPGSIKTEIGRNVAKPLIWIFSIFTIFTKSVKSGAQTTIRLAVDPDLSTVSGKYFSDCEEVPDKKLEGQGRDEDIRNFKVARRMMKTIVERTSMVFNVFWTIIMAIPKRLLAPVRKYVQGGQFRKGFVQLEDKIVVITGGESSLEIAVDLARREAKIVLGVKDLAKGEKIIDEIIDRTGNTNVTVQELNLASFDSIKSFAEHFRENEKHLDILINSFEEIDSGRNEEGIEMTMLQNHYGHFLLTLLLLDVLRKSSPSRIVVKSSKLHRFSKKLPQESTGTSSCSGYFRSKLANVLFTRHLARKLSGTGVTVNCYHEGFTAQKILPEASLRKLIAPFWSTSLRHPDQQPRLQFVWQLTLTLRDYLGNFSLTVKRWNRLRWQKIQH</sequence>
<proteinExistence type="predicted"/>
<organism evidence="2 3">
    <name type="scientific">Phlebotomus papatasi</name>
    <name type="common">Sandfly</name>
    <dbReference type="NCBI Taxonomy" id="29031"/>
    <lineage>
        <taxon>Eukaryota</taxon>
        <taxon>Metazoa</taxon>
        <taxon>Ecdysozoa</taxon>
        <taxon>Arthropoda</taxon>
        <taxon>Hexapoda</taxon>
        <taxon>Insecta</taxon>
        <taxon>Pterygota</taxon>
        <taxon>Neoptera</taxon>
        <taxon>Endopterygota</taxon>
        <taxon>Diptera</taxon>
        <taxon>Nematocera</taxon>
        <taxon>Psychodoidea</taxon>
        <taxon>Psychodidae</taxon>
        <taxon>Phlebotomus</taxon>
        <taxon>Phlebotomus</taxon>
    </lineage>
</organism>
<dbReference type="EMBL" id="AJVK01017958">
    <property type="status" value="NOT_ANNOTATED_CDS"/>
    <property type="molecule type" value="Genomic_DNA"/>
</dbReference>
<dbReference type="InterPro" id="IPR002347">
    <property type="entry name" value="SDR_fam"/>
</dbReference>
<accession>A0A1B0DP08</accession>
<keyword evidence="1" id="KW-0560">Oxidoreductase</keyword>
<dbReference type="GO" id="GO:0016491">
    <property type="term" value="F:oxidoreductase activity"/>
    <property type="evidence" value="ECO:0007669"/>
    <property type="project" value="UniProtKB-KW"/>
</dbReference>
<dbReference type="EMBL" id="AJVK01017959">
    <property type="status" value="NOT_ANNOTATED_CDS"/>
    <property type="molecule type" value="Genomic_DNA"/>
</dbReference>
<dbReference type="PRINTS" id="PR00081">
    <property type="entry name" value="GDHRDH"/>
</dbReference>
<dbReference type="Proteomes" id="UP000092462">
    <property type="component" value="Unassembled WGS sequence"/>
</dbReference>
<dbReference type="AlphaFoldDB" id="A0A1B0DP08"/>
<dbReference type="PANTHER" id="PTHR43157:SF31">
    <property type="entry name" value="PHOSPHATIDYLINOSITOL-GLYCAN BIOSYNTHESIS CLASS F PROTEIN"/>
    <property type="match status" value="1"/>
</dbReference>
<keyword evidence="3" id="KW-1185">Reference proteome</keyword>
<evidence type="ECO:0000313" key="3">
    <source>
        <dbReference type="Proteomes" id="UP000092462"/>
    </source>
</evidence>
<evidence type="ECO:0000313" key="2">
    <source>
        <dbReference type="EnsemblMetazoa" id="PPAI010244-PA"/>
    </source>
</evidence>
<dbReference type="EnsemblMetazoa" id="PPAI010244-RA">
    <property type="protein sequence ID" value="PPAI010244-PA"/>
    <property type="gene ID" value="PPAI010244"/>
</dbReference>
<dbReference type="VEuPathDB" id="VectorBase:PPAPM1_010905"/>
<dbReference type="FunFam" id="3.40.50.720:FF:000084">
    <property type="entry name" value="Short-chain dehydrogenase reductase"/>
    <property type="match status" value="1"/>
</dbReference>
<dbReference type="Pfam" id="PF00106">
    <property type="entry name" value="adh_short"/>
    <property type="match status" value="2"/>
</dbReference>
<name>A0A1B0DP08_PHLPP</name>
<dbReference type="InterPro" id="IPR036291">
    <property type="entry name" value="NAD(P)-bd_dom_sf"/>
</dbReference>
<dbReference type="PANTHER" id="PTHR43157">
    <property type="entry name" value="PHOSPHATIDYLINOSITOL-GLYCAN BIOSYNTHESIS CLASS F PROTEIN-RELATED"/>
    <property type="match status" value="1"/>
</dbReference>
<dbReference type="Gene3D" id="3.40.50.720">
    <property type="entry name" value="NAD(P)-binding Rossmann-like Domain"/>
    <property type="match status" value="2"/>
</dbReference>
<protein>
    <submittedName>
        <fullName evidence="2">Uncharacterized protein</fullName>
    </submittedName>
</protein>
<dbReference type="VEuPathDB" id="VectorBase:PPAI010244"/>
<dbReference type="VEuPathDB" id="VectorBase:PPAPM1_008937"/>
<evidence type="ECO:0000256" key="1">
    <source>
        <dbReference type="ARBA" id="ARBA00023002"/>
    </source>
</evidence>
<dbReference type="SUPFAM" id="SSF51735">
    <property type="entry name" value="NAD(P)-binding Rossmann-fold domains"/>
    <property type="match status" value="2"/>
</dbReference>
<dbReference type="PRINTS" id="PR00080">
    <property type="entry name" value="SDRFAMILY"/>
</dbReference>
<reference evidence="2" key="1">
    <citation type="submission" date="2022-08" db="UniProtKB">
        <authorList>
            <consortium name="EnsemblMetazoa"/>
        </authorList>
    </citation>
    <scope>IDENTIFICATION</scope>
    <source>
        <strain evidence="2">Israel</strain>
    </source>
</reference>